<protein>
    <submittedName>
        <fullName evidence="2">Uncharacterized protein</fullName>
    </submittedName>
</protein>
<dbReference type="EMBL" id="LC625835">
    <property type="protein sequence ID" value="BCU02717.1"/>
    <property type="molecule type" value="Genomic_DNA"/>
</dbReference>
<evidence type="ECO:0000256" key="1">
    <source>
        <dbReference type="SAM" id="MobiDB-lite"/>
    </source>
</evidence>
<feature type="region of interest" description="Disordered" evidence="1">
    <location>
        <begin position="1"/>
        <end position="81"/>
    </location>
</feature>
<organism evidence="2 3">
    <name type="scientific">Pandoravirus japonicus</name>
    <dbReference type="NCBI Taxonomy" id="2823154"/>
    <lineage>
        <taxon>Viruses</taxon>
        <taxon>Pandoravirus</taxon>
    </lineage>
</organism>
<evidence type="ECO:0000313" key="2">
    <source>
        <dbReference type="EMBL" id="BCU02717.1"/>
    </source>
</evidence>
<reference evidence="2" key="1">
    <citation type="submission" date="2021-04" db="EMBL/GenBank/DDBJ databases">
        <title>Draft Genome Sequence of Pandoravirus japonicus, Isolated from the Sabaishi River of Niigata, Japan.</title>
        <authorList>
            <person name="Hosokawa N."/>
            <person name="Takahashi H."/>
            <person name="Aoki K."/>
            <person name="Takemura M."/>
        </authorList>
    </citation>
    <scope>NUCLEOTIDE SEQUENCE</scope>
</reference>
<sequence length="81" mass="8721">MRFAVNTNKKIESADKKMSPRGEGRRGMSPEAEASFLSSEPCVPPRGRAKIGKQWPPKKKRKEDPTPSASEAPVGLTAGNG</sequence>
<dbReference type="Proteomes" id="UP001253637">
    <property type="component" value="Segment"/>
</dbReference>
<proteinExistence type="predicted"/>
<feature type="compositionally biased region" description="Basic and acidic residues" evidence="1">
    <location>
        <begin position="9"/>
        <end position="28"/>
    </location>
</feature>
<feature type="compositionally biased region" description="Basic residues" evidence="1">
    <location>
        <begin position="47"/>
        <end position="61"/>
    </location>
</feature>
<accession>A0A811BP29</accession>
<name>A0A811BP29_9VIRU</name>
<evidence type="ECO:0000313" key="3">
    <source>
        <dbReference type="Proteomes" id="UP001253637"/>
    </source>
</evidence>